<organism evidence="1 2">
    <name type="scientific">Fusarium equiseti</name>
    <name type="common">Fusarium scirpi</name>
    <dbReference type="NCBI Taxonomy" id="61235"/>
    <lineage>
        <taxon>Eukaryota</taxon>
        <taxon>Fungi</taxon>
        <taxon>Dikarya</taxon>
        <taxon>Ascomycota</taxon>
        <taxon>Pezizomycotina</taxon>
        <taxon>Sordariomycetes</taxon>
        <taxon>Hypocreomycetidae</taxon>
        <taxon>Hypocreales</taxon>
        <taxon>Nectriaceae</taxon>
        <taxon>Fusarium</taxon>
        <taxon>Fusarium incarnatum-equiseti species complex</taxon>
    </lineage>
</organism>
<dbReference type="AlphaFoldDB" id="A0A8J2NDI0"/>
<name>A0A8J2NDI0_FUSEQ</name>
<proteinExistence type="predicted"/>
<sequence>MSYYTVYLVKRLGMPRNHHVIFVELSPEDETGVQYHVTGTVQVGMEFEIRKEDTGPRESPSFVSMSKLGLIKASDLDRLESICQSNPPPAKQFDGSHRIGKTKPLRRCQEWVSETVGLLRAEGVLV</sequence>
<dbReference type="Pfam" id="PF20174">
    <property type="entry name" value="DUF6540"/>
    <property type="match status" value="1"/>
</dbReference>
<accession>A0A8J2NDI0</accession>
<evidence type="ECO:0000313" key="1">
    <source>
        <dbReference type="EMBL" id="CAG7555680.1"/>
    </source>
</evidence>
<evidence type="ECO:0000313" key="2">
    <source>
        <dbReference type="Proteomes" id="UP000693738"/>
    </source>
</evidence>
<reference evidence="1" key="1">
    <citation type="submission" date="2021-05" db="EMBL/GenBank/DDBJ databases">
        <authorList>
            <person name="Khan N."/>
        </authorList>
    </citation>
    <scope>NUCLEOTIDE SEQUENCE</scope>
</reference>
<comment type="caution">
    <text evidence="1">The sequence shown here is derived from an EMBL/GenBank/DDBJ whole genome shotgun (WGS) entry which is preliminary data.</text>
</comment>
<dbReference type="Proteomes" id="UP000693738">
    <property type="component" value="Unassembled WGS sequence"/>
</dbReference>
<protein>
    <submittedName>
        <fullName evidence="1">Uncharacterized protein</fullName>
    </submittedName>
</protein>
<dbReference type="EMBL" id="CAJSTJ010000066">
    <property type="protein sequence ID" value="CAG7555680.1"/>
    <property type="molecule type" value="Genomic_DNA"/>
</dbReference>
<gene>
    <name evidence="1" type="ORF">FEQUK3_LOCUS1455</name>
</gene>
<dbReference type="InterPro" id="IPR046670">
    <property type="entry name" value="DUF6540"/>
</dbReference>